<evidence type="ECO:0000256" key="2">
    <source>
        <dbReference type="SAM" id="MobiDB-lite"/>
    </source>
</evidence>
<keyword evidence="4" id="KW-1185">Reference proteome</keyword>
<name>A0ABR2YIQ1_9CHLO</name>
<evidence type="ECO:0008006" key="5">
    <source>
        <dbReference type="Google" id="ProtNLM"/>
    </source>
</evidence>
<dbReference type="Proteomes" id="UP001491310">
    <property type="component" value="Unassembled WGS sequence"/>
</dbReference>
<evidence type="ECO:0000313" key="4">
    <source>
        <dbReference type="Proteomes" id="UP001491310"/>
    </source>
</evidence>
<feature type="compositionally biased region" description="Low complexity" evidence="2">
    <location>
        <begin position="301"/>
        <end position="312"/>
    </location>
</feature>
<comment type="similarity">
    <text evidence="1">Belongs to the TCP11 family.</text>
</comment>
<protein>
    <recommendedName>
        <fullName evidence="5">T-complex 11</fullName>
    </recommendedName>
</protein>
<organism evidence="3 4">
    <name type="scientific">Coccomyxa subellipsoidea</name>
    <dbReference type="NCBI Taxonomy" id="248742"/>
    <lineage>
        <taxon>Eukaryota</taxon>
        <taxon>Viridiplantae</taxon>
        <taxon>Chlorophyta</taxon>
        <taxon>core chlorophytes</taxon>
        <taxon>Trebouxiophyceae</taxon>
        <taxon>Trebouxiophyceae incertae sedis</taxon>
        <taxon>Coccomyxaceae</taxon>
        <taxon>Coccomyxa</taxon>
    </lineage>
</organism>
<feature type="region of interest" description="Disordered" evidence="2">
    <location>
        <begin position="1"/>
        <end position="33"/>
    </location>
</feature>
<evidence type="ECO:0000256" key="1">
    <source>
        <dbReference type="ARBA" id="ARBA00010954"/>
    </source>
</evidence>
<gene>
    <name evidence="3" type="ORF">WJX75_009059</name>
</gene>
<evidence type="ECO:0000313" key="3">
    <source>
        <dbReference type="EMBL" id="KAK9905923.1"/>
    </source>
</evidence>
<accession>A0ABR2YIQ1</accession>
<sequence length="693" mass="74168">MRPRTPFLPPSPLGKKRRVSVTGPEEEDLQEDLPPLRELKAAAQVQTPASPSIQGDNGPTRASALYIVTENERVVHELLLYGDEALRTLDLADDSSLADQDPMSSMSRDVQRVAERAFWDALEHGLRAAPPQWERLVVLLGEAREALADIIPEASQEGRRLRNSLAEKLDLDFIRTRLNAGYDPEYLQQLFDFLVYIISSLEAPARSDSTKKGYAEVMSTFAATMQPQPAPERRIRVSLETSRSIEVPVSLVAREAWLPVDLASSPKRAGAPRGVPHASPSGASDTSAEDWVVAMHSTDEASGSAGSTRSASPPVTVGAPIEEEEVEVRFGIPVDRDAVTVQLLASPSRSATPKPPAPREDVPPQPQPAGDRDGGRAAALAGAARFVFDKIAELRADLAKARLEMLKSILQGTSSGVQYEQRRLTDAVGDKDPADVLTNTRAWLQTGFQKVAPSGVKAADSGVMRAIVGESLLALIQRPAAIAPRECPETLLLDAQRLVAAQNELQRLSLVGASLLVAQMLLGAKGVAPSPAITQNREYYAEVKETFAALLAKADVRMPHLTAAMADLLAKRLAVGDASSAAKPTAADTDLVSRLLMRIFSVDDVIYKKVQQGVVEALGAQLIGPPEDRNSAVAAKLRLVGAELILSDMVAAASMLDRVLSLNLAVAGPFYTAIVHSLQAQSSTLLSPSGSKS</sequence>
<dbReference type="PANTHER" id="PTHR12832">
    <property type="entry name" value="TESTIS-SPECIFIC PROTEIN PBS13 T-COMPLEX 11"/>
    <property type="match status" value="1"/>
</dbReference>
<comment type="caution">
    <text evidence="3">The sequence shown here is derived from an EMBL/GenBank/DDBJ whole genome shotgun (WGS) entry which is preliminary data.</text>
</comment>
<reference evidence="3 4" key="1">
    <citation type="journal article" date="2024" name="Nat. Commun.">
        <title>Phylogenomics reveals the evolutionary origins of lichenization in chlorophyte algae.</title>
        <authorList>
            <person name="Puginier C."/>
            <person name="Libourel C."/>
            <person name="Otte J."/>
            <person name="Skaloud P."/>
            <person name="Haon M."/>
            <person name="Grisel S."/>
            <person name="Petersen M."/>
            <person name="Berrin J.G."/>
            <person name="Delaux P.M."/>
            <person name="Dal Grande F."/>
            <person name="Keller J."/>
        </authorList>
    </citation>
    <scope>NUCLEOTIDE SEQUENCE [LARGE SCALE GENOMIC DNA]</scope>
    <source>
        <strain evidence="3 4">SAG 216-7</strain>
    </source>
</reference>
<proteinExistence type="inferred from homology"/>
<feature type="region of interest" description="Disordered" evidence="2">
    <location>
        <begin position="265"/>
        <end position="318"/>
    </location>
</feature>
<feature type="region of interest" description="Disordered" evidence="2">
    <location>
        <begin position="347"/>
        <end position="376"/>
    </location>
</feature>
<dbReference type="InterPro" id="IPR008862">
    <property type="entry name" value="Tcp11"/>
</dbReference>
<dbReference type="EMBL" id="JALJOT010000011">
    <property type="protein sequence ID" value="KAK9905923.1"/>
    <property type="molecule type" value="Genomic_DNA"/>
</dbReference>
<dbReference type="Pfam" id="PF05794">
    <property type="entry name" value="Tcp11"/>
    <property type="match status" value="2"/>
</dbReference>
<dbReference type="PANTHER" id="PTHR12832:SF11">
    <property type="entry name" value="LD23868P"/>
    <property type="match status" value="1"/>
</dbReference>
<feature type="compositionally biased region" description="Pro residues" evidence="2">
    <location>
        <begin position="1"/>
        <end position="12"/>
    </location>
</feature>